<dbReference type="STRING" id="227377.CBU_1511"/>
<evidence type="ECO:0000256" key="2">
    <source>
        <dbReference type="ARBA" id="ARBA00006939"/>
    </source>
</evidence>
<dbReference type="GO" id="GO:0071577">
    <property type="term" value="P:zinc ion transmembrane transport"/>
    <property type="evidence" value="ECO:0000318"/>
    <property type="project" value="GO_Central"/>
</dbReference>
<organism evidence="9 10">
    <name type="scientific">Coxiella burnetii (strain RSA 493 / Nine Mile phase I)</name>
    <dbReference type="NCBI Taxonomy" id="227377"/>
    <lineage>
        <taxon>Bacteria</taxon>
        <taxon>Pseudomonadati</taxon>
        <taxon>Pseudomonadota</taxon>
        <taxon>Gammaproteobacteria</taxon>
        <taxon>Legionellales</taxon>
        <taxon>Coxiellaceae</taxon>
        <taxon>Coxiella</taxon>
    </lineage>
</organism>
<dbReference type="EnsemblBacteria" id="AAO91008">
    <property type="protein sequence ID" value="AAO91008"/>
    <property type="gene ID" value="CBU_1511"/>
</dbReference>
<evidence type="ECO:0000256" key="7">
    <source>
        <dbReference type="ARBA" id="ARBA00023136"/>
    </source>
</evidence>
<dbReference type="Pfam" id="PF02535">
    <property type="entry name" value="Zip"/>
    <property type="match status" value="1"/>
</dbReference>
<evidence type="ECO:0000256" key="4">
    <source>
        <dbReference type="ARBA" id="ARBA00022692"/>
    </source>
</evidence>
<keyword evidence="4 8" id="KW-0812">Transmembrane</keyword>
<name>Q83BJ7_COXBU</name>
<reference evidence="9 10" key="2">
    <citation type="journal article" date="2009" name="Infect. Immun.">
        <title>Comparative genomics reveal extensive transposon-mediated genomic plasticity and diversity among potential effector proteins within the genus Coxiella.</title>
        <authorList>
            <person name="Beare P.A."/>
            <person name="Unsworth N."/>
            <person name="Andoh M."/>
            <person name="Voth D.E."/>
            <person name="Omsland A."/>
            <person name="Gilk S.D."/>
            <person name="Williams K.P."/>
            <person name="Sobral B.W."/>
            <person name="Kupko J.J.III."/>
            <person name="Porcella S.F."/>
            <person name="Samuel J.E."/>
            <person name="Heinzen R.A."/>
        </authorList>
    </citation>
    <scope>NUCLEOTIDE SEQUENCE [LARGE SCALE GENOMIC DNA]</scope>
    <source>
        <strain evidence="10">RSA 493 / Nine Mile phase I</strain>
    </source>
</reference>
<protein>
    <submittedName>
        <fullName evidence="9">ZIP family zinc transporter</fullName>
    </submittedName>
</protein>
<feature type="transmembrane region" description="Helical" evidence="8">
    <location>
        <begin position="41"/>
        <end position="60"/>
    </location>
</feature>
<feature type="transmembrane region" description="Helical" evidence="8">
    <location>
        <begin position="205"/>
        <end position="223"/>
    </location>
</feature>
<keyword evidence="5" id="KW-0862">Zinc</keyword>
<proteinExistence type="inferred from homology"/>
<evidence type="ECO:0000256" key="8">
    <source>
        <dbReference type="SAM" id="Phobius"/>
    </source>
</evidence>
<dbReference type="OrthoDB" id="5641792at2"/>
<gene>
    <name evidence="9" type="ordered locus">CBU_1511</name>
</gene>
<dbReference type="GO" id="GO:0016020">
    <property type="term" value="C:membrane"/>
    <property type="evidence" value="ECO:0000318"/>
    <property type="project" value="GO_Central"/>
</dbReference>
<dbReference type="PATRIC" id="fig|227377.7.peg.1513"/>
<feature type="transmembrane region" description="Helical" evidence="8">
    <location>
        <begin position="72"/>
        <end position="91"/>
    </location>
</feature>
<evidence type="ECO:0000256" key="3">
    <source>
        <dbReference type="ARBA" id="ARBA00022475"/>
    </source>
</evidence>
<keyword evidence="6 8" id="KW-1133">Transmembrane helix</keyword>
<sequence>MSLFAFKGLIAVIIALVTVITGLASLRFIHRYQHLLSLGDAFADGIFLGAAAFHLFPDAIESFPAGFSTLTSYLLAILLVISGFFLLFVLERTIIHREKERHELTNEHTCKASAWMLIGILSVHAFIAGAALGISDTLRTVSILLIAILAHKGFESFALMMGLHRNLKQDVQVKNILWAFTFVTPLGIILAAFIESFLHTQAADIITGLFSAFAAGSFLYIGTLHGGHNHFHAPRDPTKRYEKIIATLLGIAAMGIVAIWA</sequence>
<keyword evidence="7 8" id="KW-0472">Membrane</keyword>
<evidence type="ECO:0000256" key="5">
    <source>
        <dbReference type="ARBA" id="ARBA00022833"/>
    </source>
</evidence>
<dbReference type="eggNOG" id="COG0428">
    <property type="taxonomic scope" value="Bacteria"/>
</dbReference>
<keyword evidence="10" id="KW-1185">Reference proteome</keyword>
<dbReference type="GeneID" id="1209421"/>
<evidence type="ECO:0000256" key="6">
    <source>
        <dbReference type="ARBA" id="ARBA00022989"/>
    </source>
</evidence>
<dbReference type="EMBL" id="AE016828">
    <property type="protein sequence ID" value="AAO91008.1"/>
    <property type="molecule type" value="Genomic_DNA"/>
</dbReference>
<feature type="transmembrane region" description="Helical" evidence="8">
    <location>
        <begin position="6"/>
        <end position="29"/>
    </location>
</feature>
<accession>Q83BJ7</accession>
<dbReference type="GO" id="GO:0005886">
    <property type="term" value="C:plasma membrane"/>
    <property type="evidence" value="ECO:0007669"/>
    <property type="project" value="UniProtKB-SubCell"/>
</dbReference>
<dbReference type="Proteomes" id="UP000002671">
    <property type="component" value="Chromosome"/>
</dbReference>
<evidence type="ECO:0000313" key="9">
    <source>
        <dbReference type="EMBL" id="AAO91008.1"/>
    </source>
</evidence>
<evidence type="ECO:0000256" key="1">
    <source>
        <dbReference type="ARBA" id="ARBA00004651"/>
    </source>
</evidence>
<dbReference type="HOGENOM" id="CLU_040462_3_1_6"/>
<evidence type="ECO:0000313" key="10">
    <source>
        <dbReference type="Proteomes" id="UP000002671"/>
    </source>
</evidence>
<feature type="transmembrane region" description="Helical" evidence="8">
    <location>
        <begin position="112"/>
        <end position="134"/>
    </location>
</feature>
<feature type="transmembrane region" description="Helical" evidence="8">
    <location>
        <begin position="175"/>
        <end position="193"/>
    </location>
</feature>
<feature type="transmembrane region" description="Helical" evidence="8">
    <location>
        <begin position="140"/>
        <end position="163"/>
    </location>
</feature>
<dbReference type="PANTHER" id="PTHR11040:SF211">
    <property type="entry name" value="ZINC TRANSPORTER ZIP11"/>
    <property type="match status" value="1"/>
</dbReference>
<keyword evidence="3" id="KW-1003">Cell membrane</keyword>
<dbReference type="RefSeq" id="WP_005772043.1">
    <property type="nucleotide sequence ID" value="NC_002971.4"/>
</dbReference>
<dbReference type="RefSeq" id="NP_820494.1">
    <property type="nucleotide sequence ID" value="NC_002971.4"/>
</dbReference>
<comment type="similarity">
    <text evidence="2">Belongs to the ZIP transporter (TC 2.A.5) family.</text>
</comment>
<dbReference type="KEGG" id="cbu:CBU_1511"/>
<reference evidence="9 10" key="1">
    <citation type="journal article" date="2003" name="Proc. Natl. Acad. Sci. U.S.A.">
        <title>Complete genome sequence of the Q-fever pathogen, Coxiella burnetii.</title>
        <authorList>
            <person name="Seshadri R."/>
            <person name="Paulsen I.T."/>
            <person name="Eisen J.A."/>
            <person name="Read T.D."/>
            <person name="Nelson K.E."/>
            <person name="Nelson W.C."/>
            <person name="Ward N.L."/>
            <person name="Tettelin H."/>
            <person name="Davidsen T.M."/>
            <person name="Beanan M.J."/>
            <person name="Deboy R.T."/>
            <person name="Daugherty S.C."/>
            <person name="Brinkac L.M."/>
            <person name="Madupu R."/>
            <person name="Dodson R.J."/>
            <person name="Khouri H.M."/>
            <person name="Lee K.H."/>
            <person name="Carty H.A."/>
            <person name="Scanlan D."/>
            <person name="Heinzen R.A."/>
            <person name="Thompson H.A."/>
            <person name="Samuel J.E."/>
            <person name="Fraser C.M."/>
            <person name="Heidelberg J.F."/>
        </authorList>
    </citation>
    <scope>NUCLEOTIDE SEQUENCE [LARGE SCALE GENOMIC DNA]</scope>
    <source>
        <strain evidence="10">RSA 493 / Nine Mile phase I</strain>
    </source>
</reference>
<dbReference type="InterPro" id="IPR003689">
    <property type="entry name" value="ZIP"/>
</dbReference>
<dbReference type="PANTHER" id="PTHR11040">
    <property type="entry name" value="ZINC/IRON TRANSPORTER"/>
    <property type="match status" value="1"/>
</dbReference>
<comment type="subcellular location">
    <subcellularLocation>
        <location evidence="1">Cell membrane</location>
        <topology evidence="1">Multi-pass membrane protein</topology>
    </subcellularLocation>
</comment>
<dbReference type="AlphaFoldDB" id="Q83BJ7"/>
<feature type="transmembrane region" description="Helical" evidence="8">
    <location>
        <begin position="244"/>
        <end position="260"/>
    </location>
</feature>
<dbReference type="GO" id="GO:0005385">
    <property type="term" value="F:zinc ion transmembrane transporter activity"/>
    <property type="evidence" value="ECO:0000318"/>
    <property type="project" value="GO_Central"/>
</dbReference>